<accession>A0A0A0X0I1</accession>
<dbReference type="RefSeq" id="WP_016102548.1">
    <property type="nucleotide sequence ID" value="NZ_CP009746.1"/>
</dbReference>
<name>A0A0A0X0I1_BACMY</name>
<dbReference type="AlphaFoldDB" id="A0A0A0X0I1"/>
<dbReference type="EMBL" id="LXLX01000044">
    <property type="protein sequence ID" value="OFD90200.1"/>
    <property type="molecule type" value="Genomic_DNA"/>
</dbReference>
<comment type="caution">
    <text evidence="2">The sequence shown here is derived from an EMBL/GenBank/DDBJ whole genome shotgun (WGS) entry which is preliminary data.</text>
</comment>
<dbReference type="Proteomes" id="UP000175835">
    <property type="component" value="Unassembled WGS sequence"/>
</dbReference>
<keyword evidence="1" id="KW-1133">Transmembrane helix</keyword>
<organism evidence="2 4">
    <name type="scientific">Bacillus mycoides</name>
    <dbReference type="NCBI Taxonomy" id="1405"/>
    <lineage>
        <taxon>Bacteria</taxon>
        <taxon>Bacillati</taxon>
        <taxon>Bacillota</taxon>
        <taxon>Bacilli</taxon>
        <taxon>Bacillales</taxon>
        <taxon>Bacillaceae</taxon>
        <taxon>Bacillus</taxon>
        <taxon>Bacillus cereus group</taxon>
    </lineage>
</organism>
<dbReference type="Proteomes" id="UP000194131">
    <property type="component" value="Unassembled WGS sequence"/>
</dbReference>
<dbReference type="PATRIC" id="fig|86662.17.peg.5441"/>
<keyword evidence="1" id="KW-0472">Membrane</keyword>
<reference evidence="2 4" key="1">
    <citation type="submission" date="2016-05" db="EMBL/GenBank/DDBJ databases">
        <title>Bacillus thuringiensis and Bacillus weihenstephanensis as novel biocontrol agents of wilt causing Verticillium species.</title>
        <authorList>
            <person name="Hollensteiner J."/>
            <person name="Wemheuer F."/>
            <person name="Harting R."/>
            <person name="Kolarzyk A."/>
            <person name="Diaz-Valerio S."/>
            <person name="Poehlein A."/>
            <person name="Brzuszkiewicz E."/>
            <person name="Nesemann K."/>
            <person name="Braus-Stromeyer S."/>
            <person name="Braus G."/>
            <person name="Daniel R."/>
            <person name="Liesegang H."/>
        </authorList>
    </citation>
    <scope>NUCLEOTIDE SEQUENCE [LARGE SCALE GENOMIC DNA]</scope>
    <source>
        <strain evidence="2 4">GOE11</strain>
    </source>
</reference>
<gene>
    <name evidence="2" type="ORF">BWGOE11_34910</name>
    <name evidence="3" type="ORF">S3E15_05849</name>
</gene>
<evidence type="ECO:0000256" key="1">
    <source>
        <dbReference type="SAM" id="Phobius"/>
    </source>
</evidence>
<dbReference type="EMBL" id="MRWU01000008">
    <property type="protein sequence ID" value="OSX92253.1"/>
    <property type="molecule type" value="Genomic_DNA"/>
</dbReference>
<reference evidence="3 5" key="2">
    <citation type="submission" date="2016-12" db="EMBL/GenBank/DDBJ databases">
        <title>Genome Sequences of Twelve Sporeforming Bacillus Species Isolated from Foods.</title>
        <authorList>
            <person name="De Jong A."/>
            <person name="Holsappel S."/>
            <person name="Kuipers O.P."/>
        </authorList>
    </citation>
    <scope>NUCLEOTIDE SEQUENCE [LARGE SCALE GENOMIC DNA]</scope>
    <source>
        <strain evidence="3 5">S3E15</strain>
    </source>
</reference>
<proteinExistence type="predicted"/>
<evidence type="ECO:0000313" key="4">
    <source>
        <dbReference type="Proteomes" id="UP000175835"/>
    </source>
</evidence>
<sequence>MSLKHEKHMRSEIADKTYLTKGWGYVAALALLPYAILKSLWAWGSTVGLTTKQAVQNVAGFGDTLKEGSAFLYTLYTIGIDFTAILAILASLFALALVTSWGEKLPKWLLIILGWSVGVLTVLISFLTALQFLGMLPKGYTEGLAIWVYVVTYGGLFLWGVTVFIATLSFQHRIKNKQSPKKRYFRQ</sequence>
<evidence type="ECO:0000313" key="3">
    <source>
        <dbReference type="EMBL" id="OSX92253.1"/>
    </source>
</evidence>
<accession>A0A1X6PV06</accession>
<feature type="transmembrane region" description="Helical" evidence="1">
    <location>
        <begin position="70"/>
        <end position="96"/>
    </location>
</feature>
<feature type="transmembrane region" description="Helical" evidence="1">
    <location>
        <begin position="146"/>
        <end position="170"/>
    </location>
</feature>
<protein>
    <submittedName>
        <fullName evidence="2">Uncharacterized protein</fullName>
    </submittedName>
</protein>
<feature type="transmembrane region" description="Helical" evidence="1">
    <location>
        <begin position="23"/>
        <end position="43"/>
    </location>
</feature>
<evidence type="ECO:0000313" key="2">
    <source>
        <dbReference type="EMBL" id="OFD90200.1"/>
    </source>
</evidence>
<dbReference type="KEGG" id="bww:bwei_5460"/>
<keyword evidence="1" id="KW-0812">Transmembrane</keyword>
<evidence type="ECO:0000313" key="5">
    <source>
        <dbReference type="Proteomes" id="UP000194131"/>
    </source>
</evidence>
<feature type="transmembrane region" description="Helical" evidence="1">
    <location>
        <begin position="108"/>
        <end position="134"/>
    </location>
</feature>